<dbReference type="Pfam" id="PF02080">
    <property type="entry name" value="TrkA_C"/>
    <property type="match status" value="1"/>
</dbReference>
<evidence type="ECO:0000259" key="10">
    <source>
        <dbReference type="PROSITE" id="PS51202"/>
    </source>
</evidence>
<dbReference type="InterPro" id="IPR006153">
    <property type="entry name" value="Cation/H_exchanger_TM"/>
</dbReference>
<keyword evidence="8 9" id="KW-0472">Membrane</keyword>
<feature type="transmembrane region" description="Helical" evidence="9">
    <location>
        <begin position="125"/>
        <end position="143"/>
    </location>
</feature>
<keyword evidence="7" id="KW-0406">Ion transport</keyword>
<dbReference type="EMBL" id="JBHTOP010000026">
    <property type="protein sequence ID" value="MFD1672596.1"/>
    <property type="molecule type" value="Genomic_DNA"/>
</dbReference>
<feature type="domain" description="RCK C-terminal" evidence="10">
    <location>
        <begin position="523"/>
        <end position="606"/>
    </location>
</feature>
<evidence type="ECO:0000256" key="9">
    <source>
        <dbReference type="SAM" id="Phobius"/>
    </source>
</evidence>
<dbReference type="Gene3D" id="3.40.50.720">
    <property type="entry name" value="NAD(P)-binding Rossmann-like Domain"/>
    <property type="match status" value="1"/>
</dbReference>
<dbReference type="SUPFAM" id="SSF116726">
    <property type="entry name" value="TrkA C-terminal domain-like"/>
    <property type="match status" value="1"/>
</dbReference>
<feature type="transmembrane region" description="Helical" evidence="9">
    <location>
        <begin position="269"/>
        <end position="292"/>
    </location>
</feature>
<evidence type="ECO:0000313" key="12">
    <source>
        <dbReference type="Proteomes" id="UP001597267"/>
    </source>
</evidence>
<reference evidence="12" key="1">
    <citation type="journal article" date="2019" name="Int. J. Syst. Evol. Microbiol.">
        <title>The Global Catalogue of Microorganisms (GCM) 10K type strain sequencing project: providing services to taxonomists for standard genome sequencing and annotation.</title>
        <authorList>
            <consortium name="The Broad Institute Genomics Platform"/>
            <consortium name="The Broad Institute Genome Sequencing Center for Infectious Disease"/>
            <person name="Wu L."/>
            <person name="Ma J."/>
        </authorList>
    </citation>
    <scope>NUCLEOTIDE SEQUENCE [LARGE SCALE GENOMIC DNA]</scope>
    <source>
        <strain evidence="12">CCM 8896</strain>
    </source>
</reference>
<name>A0ABW4J8B1_9LACO</name>
<comment type="subcellular location">
    <subcellularLocation>
        <location evidence="1">Membrane</location>
        <topology evidence="1">Multi-pass membrane protein</topology>
    </subcellularLocation>
</comment>
<evidence type="ECO:0000256" key="7">
    <source>
        <dbReference type="ARBA" id="ARBA00023065"/>
    </source>
</evidence>
<organism evidence="11 12">
    <name type="scientific">Agrilactobacillus yilanensis</name>
    <dbReference type="NCBI Taxonomy" id="2485997"/>
    <lineage>
        <taxon>Bacteria</taxon>
        <taxon>Bacillati</taxon>
        <taxon>Bacillota</taxon>
        <taxon>Bacilli</taxon>
        <taxon>Lactobacillales</taxon>
        <taxon>Lactobacillaceae</taxon>
        <taxon>Agrilactobacillus</taxon>
    </lineage>
</organism>
<evidence type="ECO:0000256" key="3">
    <source>
        <dbReference type="ARBA" id="ARBA00022448"/>
    </source>
</evidence>
<dbReference type="Gene3D" id="3.30.70.1450">
    <property type="entry name" value="Regulator of K+ conductance, C-terminal domain"/>
    <property type="match status" value="1"/>
</dbReference>
<keyword evidence="3" id="KW-0813">Transport</keyword>
<dbReference type="InterPro" id="IPR036291">
    <property type="entry name" value="NAD(P)-bd_dom_sf"/>
</dbReference>
<dbReference type="InterPro" id="IPR038770">
    <property type="entry name" value="Na+/solute_symporter_sf"/>
</dbReference>
<dbReference type="PANTHER" id="PTHR43562:SF1">
    <property type="entry name" value="NA(+)_H(+) ANTIPORTER YJBQ-RELATED"/>
    <property type="match status" value="1"/>
</dbReference>
<dbReference type="PANTHER" id="PTHR43562">
    <property type="entry name" value="NAPA-TYPE SODIUM/HYDROGEN ANTIPORTER"/>
    <property type="match status" value="1"/>
</dbReference>
<protein>
    <submittedName>
        <fullName evidence="11">Monovalent cation:proton antiporter family protein</fullName>
    </submittedName>
</protein>
<keyword evidence="4" id="KW-0050">Antiport</keyword>
<dbReference type="Pfam" id="PF00999">
    <property type="entry name" value="Na_H_Exchanger"/>
    <property type="match status" value="1"/>
</dbReference>
<evidence type="ECO:0000256" key="1">
    <source>
        <dbReference type="ARBA" id="ARBA00004141"/>
    </source>
</evidence>
<dbReference type="RefSeq" id="WP_125711854.1">
    <property type="nucleotide sequence ID" value="NZ_JBHTOP010000026.1"/>
</dbReference>
<keyword evidence="12" id="KW-1185">Reference proteome</keyword>
<proteinExistence type="inferred from homology"/>
<feature type="transmembrane region" description="Helical" evidence="9">
    <location>
        <begin position="361"/>
        <end position="382"/>
    </location>
</feature>
<sequence length="608" mass="67512">MENLSFLIVIFAALATPLLMANFHISNLPTAVAEIVVGIILGQSFFNVIHVNTSLTQMSSLGVIILLFLSGMEIDFSLFSPKADGDKKIWSPLKIAIYSFAALLITAFLLGLLLQTTGLFKEMTLAALIFSTIALGVVIAALKEKELLSKPFGQTILLIAALGEVIPLVTLTIYATVHSAHPGRVWLISLIFLAAIFLLKRSKSIYKFFENIDKSTTQLDIRLAFFLIFALVSVAEQVGAENILGAFLAGIVMKLLRPKEETQDKLTSLGYGFFIPIFFIVTGAKLNIPGLFKDKSALILIPIFLVGFFLAKLPIYLVLKKRFKVTNAWAGTFLSTTTITLVLPALTVGRNLKLITNAQSGAFTIAAIIVCLIAPVLFNKFYQPEAEDMKKTSVHFIGANLITIPIAQQLTKGWYNVKLYTDKLDNYRTYNSEADITYLKELTPEALKAAGAFDTDIAVMAYADHKEDFRLSQWALAEKVPRIIARFESKNVADDQYDILAQQGVEVFNTFEANISMLRSMIESPATFKIITDTDSGLFEVIVHNRRFTGIELKNLPFVDKITIARIYRDKQFFAPHGDTEIHVGDHLIFTGNKAEISDIRQQLEKDN</sequence>
<keyword evidence="6 9" id="KW-1133">Transmembrane helix</keyword>
<evidence type="ECO:0000256" key="2">
    <source>
        <dbReference type="ARBA" id="ARBA00005551"/>
    </source>
</evidence>
<comment type="caution">
    <text evidence="11">The sequence shown here is derived from an EMBL/GenBank/DDBJ whole genome shotgun (WGS) entry which is preliminary data.</text>
</comment>
<accession>A0ABW4J8B1</accession>
<gene>
    <name evidence="11" type="ORF">ACFQ5M_10830</name>
</gene>
<keyword evidence="5 9" id="KW-0812">Transmembrane</keyword>
<evidence type="ECO:0000256" key="5">
    <source>
        <dbReference type="ARBA" id="ARBA00022692"/>
    </source>
</evidence>
<feature type="transmembrane region" description="Helical" evidence="9">
    <location>
        <begin position="57"/>
        <end position="74"/>
    </location>
</feature>
<dbReference type="InterPro" id="IPR006037">
    <property type="entry name" value="RCK_C"/>
</dbReference>
<feature type="transmembrane region" description="Helical" evidence="9">
    <location>
        <begin position="328"/>
        <end position="349"/>
    </location>
</feature>
<evidence type="ECO:0000256" key="6">
    <source>
        <dbReference type="ARBA" id="ARBA00022989"/>
    </source>
</evidence>
<feature type="transmembrane region" description="Helical" evidence="9">
    <location>
        <begin position="155"/>
        <end position="177"/>
    </location>
</feature>
<dbReference type="InterPro" id="IPR036721">
    <property type="entry name" value="RCK_C_sf"/>
</dbReference>
<dbReference type="SUPFAM" id="SSF51735">
    <property type="entry name" value="NAD(P)-binding Rossmann-fold domains"/>
    <property type="match status" value="1"/>
</dbReference>
<comment type="similarity">
    <text evidence="2">Belongs to the monovalent cation:proton antiporter 2 (CPA2) transporter (TC 2.A.37) family.</text>
</comment>
<evidence type="ECO:0000256" key="4">
    <source>
        <dbReference type="ARBA" id="ARBA00022449"/>
    </source>
</evidence>
<dbReference type="Proteomes" id="UP001597267">
    <property type="component" value="Unassembled WGS sequence"/>
</dbReference>
<feature type="transmembrane region" description="Helical" evidence="9">
    <location>
        <begin position="95"/>
        <end position="113"/>
    </location>
</feature>
<feature type="transmembrane region" description="Helical" evidence="9">
    <location>
        <begin position="183"/>
        <end position="199"/>
    </location>
</feature>
<feature type="transmembrane region" description="Helical" evidence="9">
    <location>
        <begin position="298"/>
        <end position="319"/>
    </location>
</feature>
<dbReference type="PROSITE" id="PS51202">
    <property type="entry name" value="RCK_C"/>
    <property type="match status" value="1"/>
</dbReference>
<evidence type="ECO:0000313" key="11">
    <source>
        <dbReference type="EMBL" id="MFD1672596.1"/>
    </source>
</evidence>
<dbReference type="Gene3D" id="1.20.1530.20">
    <property type="match status" value="1"/>
</dbReference>
<evidence type="ECO:0000256" key="8">
    <source>
        <dbReference type="ARBA" id="ARBA00023136"/>
    </source>
</evidence>